<evidence type="ECO:0000259" key="6">
    <source>
        <dbReference type="PROSITE" id="PS51755"/>
    </source>
</evidence>
<feature type="domain" description="OmpR/PhoB-type" evidence="6">
    <location>
        <begin position="125"/>
        <end position="236"/>
    </location>
</feature>
<protein>
    <submittedName>
        <fullName evidence="7">Response regulator</fullName>
    </submittedName>
</protein>
<accession>A0ABW2CZA9</accession>
<evidence type="ECO:0000256" key="3">
    <source>
        <dbReference type="PROSITE-ProRule" id="PRU01091"/>
    </source>
</evidence>
<dbReference type="SMART" id="SM00448">
    <property type="entry name" value="REC"/>
    <property type="match status" value="1"/>
</dbReference>
<evidence type="ECO:0000313" key="7">
    <source>
        <dbReference type="EMBL" id="MFC6887192.1"/>
    </source>
</evidence>
<sequence>MTRVLVVDDSPQILATLRLNLRARDYDVRVAPDGGQALTRAADWHPDLVVLDLGLPDLDGVEVIRGLRGWSRVPIIVLSGRAGSRDKVDALDAGADDYVTKPFGVDELLARIRAITRRVPSDEGSPTVRLGEWLVDLSRKTVTTAPPGDGPPADRAAARRAHLTPTEWGVLERLVRNPGKLISQRQLLSEVWGPAHLKETHYLRVYLASLRRKLEPDPSRPRHLITEPGMGYRFEP</sequence>
<dbReference type="Proteomes" id="UP001596380">
    <property type="component" value="Unassembled WGS sequence"/>
</dbReference>
<keyword evidence="8" id="KW-1185">Reference proteome</keyword>
<dbReference type="InterPro" id="IPR011006">
    <property type="entry name" value="CheY-like_superfamily"/>
</dbReference>
<dbReference type="SMART" id="SM00862">
    <property type="entry name" value="Trans_reg_C"/>
    <property type="match status" value="1"/>
</dbReference>
<feature type="DNA-binding region" description="OmpR/PhoB-type" evidence="3">
    <location>
        <begin position="125"/>
        <end position="236"/>
    </location>
</feature>
<dbReference type="InterPro" id="IPR039420">
    <property type="entry name" value="WalR-like"/>
</dbReference>
<evidence type="ECO:0000256" key="4">
    <source>
        <dbReference type="SAM" id="MobiDB-lite"/>
    </source>
</evidence>
<feature type="modified residue" description="4-aspartylphosphate" evidence="2">
    <location>
        <position position="52"/>
    </location>
</feature>
<keyword evidence="1 3" id="KW-0238">DNA-binding</keyword>
<comment type="caution">
    <text evidence="7">The sequence shown here is derived from an EMBL/GenBank/DDBJ whole genome shotgun (WGS) entry which is preliminary data.</text>
</comment>
<dbReference type="InterPro" id="IPR001789">
    <property type="entry name" value="Sig_transdc_resp-reg_receiver"/>
</dbReference>
<dbReference type="Gene3D" id="6.10.250.690">
    <property type="match status" value="1"/>
</dbReference>
<gene>
    <name evidence="7" type="ORF">ACFQKB_46040</name>
</gene>
<dbReference type="PANTHER" id="PTHR48111:SF50">
    <property type="entry name" value="KDP OPERON TRANSCRIPTIONAL REGULATORY PROTEIN KDPE"/>
    <property type="match status" value="1"/>
</dbReference>
<dbReference type="SUPFAM" id="SSF52172">
    <property type="entry name" value="CheY-like"/>
    <property type="match status" value="1"/>
</dbReference>
<evidence type="ECO:0000256" key="2">
    <source>
        <dbReference type="PROSITE-ProRule" id="PRU00169"/>
    </source>
</evidence>
<organism evidence="7 8">
    <name type="scientific">Actinomadura yumaensis</name>
    <dbReference type="NCBI Taxonomy" id="111807"/>
    <lineage>
        <taxon>Bacteria</taxon>
        <taxon>Bacillati</taxon>
        <taxon>Actinomycetota</taxon>
        <taxon>Actinomycetes</taxon>
        <taxon>Streptosporangiales</taxon>
        <taxon>Thermomonosporaceae</taxon>
        <taxon>Actinomadura</taxon>
    </lineage>
</organism>
<dbReference type="RefSeq" id="WP_378042410.1">
    <property type="nucleotide sequence ID" value="NZ_JBHSXE010000001.1"/>
</dbReference>
<dbReference type="Pfam" id="PF00486">
    <property type="entry name" value="Trans_reg_C"/>
    <property type="match status" value="1"/>
</dbReference>
<proteinExistence type="predicted"/>
<dbReference type="CDD" id="cd00383">
    <property type="entry name" value="trans_reg_C"/>
    <property type="match status" value="1"/>
</dbReference>
<dbReference type="PROSITE" id="PS50110">
    <property type="entry name" value="RESPONSE_REGULATORY"/>
    <property type="match status" value="1"/>
</dbReference>
<dbReference type="CDD" id="cd17620">
    <property type="entry name" value="REC_OmpR_KdpE-like"/>
    <property type="match status" value="1"/>
</dbReference>
<name>A0ABW2CZA9_9ACTN</name>
<dbReference type="PROSITE" id="PS51755">
    <property type="entry name" value="OMPR_PHOB"/>
    <property type="match status" value="1"/>
</dbReference>
<evidence type="ECO:0000259" key="5">
    <source>
        <dbReference type="PROSITE" id="PS50110"/>
    </source>
</evidence>
<evidence type="ECO:0000256" key="1">
    <source>
        <dbReference type="ARBA" id="ARBA00023125"/>
    </source>
</evidence>
<keyword evidence="2" id="KW-0597">Phosphoprotein</keyword>
<reference evidence="8" key="1">
    <citation type="journal article" date="2019" name="Int. J. Syst. Evol. Microbiol.">
        <title>The Global Catalogue of Microorganisms (GCM) 10K type strain sequencing project: providing services to taxonomists for standard genome sequencing and annotation.</title>
        <authorList>
            <consortium name="The Broad Institute Genomics Platform"/>
            <consortium name="The Broad Institute Genome Sequencing Center for Infectious Disease"/>
            <person name="Wu L."/>
            <person name="Ma J."/>
        </authorList>
    </citation>
    <scope>NUCLEOTIDE SEQUENCE [LARGE SCALE GENOMIC DNA]</scope>
    <source>
        <strain evidence="8">JCM 3369</strain>
    </source>
</reference>
<dbReference type="PANTHER" id="PTHR48111">
    <property type="entry name" value="REGULATOR OF RPOS"/>
    <property type="match status" value="1"/>
</dbReference>
<evidence type="ECO:0000313" key="8">
    <source>
        <dbReference type="Proteomes" id="UP001596380"/>
    </source>
</evidence>
<dbReference type="InterPro" id="IPR001867">
    <property type="entry name" value="OmpR/PhoB-type_DNA-bd"/>
</dbReference>
<dbReference type="EMBL" id="JBHSXS010000073">
    <property type="protein sequence ID" value="MFC6887192.1"/>
    <property type="molecule type" value="Genomic_DNA"/>
</dbReference>
<feature type="region of interest" description="Disordered" evidence="4">
    <location>
        <begin position="217"/>
        <end position="236"/>
    </location>
</feature>
<feature type="domain" description="Response regulatory" evidence="5">
    <location>
        <begin position="3"/>
        <end position="116"/>
    </location>
</feature>
<dbReference type="InterPro" id="IPR036388">
    <property type="entry name" value="WH-like_DNA-bd_sf"/>
</dbReference>
<dbReference type="Gene3D" id="1.10.10.10">
    <property type="entry name" value="Winged helix-like DNA-binding domain superfamily/Winged helix DNA-binding domain"/>
    <property type="match status" value="1"/>
</dbReference>
<dbReference type="InterPro" id="IPR016032">
    <property type="entry name" value="Sig_transdc_resp-reg_C-effctor"/>
</dbReference>
<dbReference type="SUPFAM" id="SSF46894">
    <property type="entry name" value="C-terminal effector domain of the bipartite response regulators"/>
    <property type="match status" value="1"/>
</dbReference>
<dbReference type="Pfam" id="PF00072">
    <property type="entry name" value="Response_reg"/>
    <property type="match status" value="1"/>
</dbReference>
<dbReference type="Gene3D" id="3.40.50.2300">
    <property type="match status" value="1"/>
</dbReference>